<dbReference type="AlphaFoldDB" id="A0A6J4MP93"/>
<reference evidence="1" key="1">
    <citation type="submission" date="2020-02" db="EMBL/GenBank/DDBJ databases">
        <authorList>
            <person name="Meier V. D."/>
        </authorList>
    </citation>
    <scope>NUCLEOTIDE SEQUENCE</scope>
    <source>
        <strain evidence="1">AVDCRST_MAG68</strain>
    </source>
</reference>
<protein>
    <submittedName>
        <fullName evidence="1">Uncharacterized protein</fullName>
    </submittedName>
</protein>
<dbReference type="EMBL" id="CADCTW010000217">
    <property type="protein sequence ID" value="CAA9365246.1"/>
    <property type="molecule type" value="Genomic_DNA"/>
</dbReference>
<gene>
    <name evidence="1" type="ORF">AVDCRST_MAG68-5140</name>
</gene>
<sequence length="110" mass="12408">MSTDLRAVLQDEVERLLPTHTADMSSTEWEPLTRPEPCELCGTRVVLVEWHGQRRWCQVTARNLRERIFQPPGGGPQKTQLLPHTPKRCSAAREALAEPTQLDLLTGEPA</sequence>
<organism evidence="1">
    <name type="scientific">uncultured Gemmatimonadota bacterium</name>
    <dbReference type="NCBI Taxonomy" id="203437"/>
    <lineage>
        <taxon>Bacteria</taxon>
        <taxon>Pseudomonadati</taxon>
        <taxon>Gemmatimonadota</taxon>
        <taxon>environmental samples</taxon>
    </lineage>
</organism>
<accession>A0A6J4MP93</accession>
<proteinExistence type="predicted"/>
<name>A0A6J4MP93_9BACT</name>
<evidence type="ECO:0000313" key="1">
    <source>
        <dbReference type="EMBL" id="CAA9365246.1"/>
    </source>
</evidence>